<evidence type="ECO:0000256" key="4">
    <source>
        <dbReference type="PROSITE-ProRule" id="PRU00335"/>
    </source>
</evidence>
<proteinExistence type="predicted"/>
<evidence type="ECO:0000313" key="7">
    <source>
        <dbReference type="Proteomes" id="UP000612352"/>
    </source>
</evidence>
<keyword evidence="1" id="KW-0805">Transcription regulation</keyword>
<evidence type="ECO:0000259" key="5">
    <source>
        <dbReference type="PROSITE" id="PS50977"/>
    </source>
</evidence>
<keyword evidence="7" id="KW-1185">Reference proteome</keyword>
<dbReference type="RefSeq" id="WP_200501963.1">
    <property type="nucleotide sequence ID" value="NZ_JAEDAJ010000003.1"/>
</dbReference>
<feature type="DNA-binding region" description="H-T-H motif" evidence="4">
    <location>
        <begin position="29"/>
        <end position="48"/>
    </location>
</feature>
<feature type="domain" description="HTH tetR-type" evidence="5">
    <location>
        <begin position="6"/>
        <end position="66"/>
    </location>
</feature>
<dbReference type="SUPFAM" id="SSF46689">
    <property type="entry name" value="Homeodomain-like"/>
    <property type="match status" value="1"/>
</dbReference>
<comment type="caution">
    <text evidence="6">The sequence shown here is derived from an EMBL/GenBank/DDBJ whole genome shotgun (WGS) entry which is preliminary data.</text>
</comment>
<dbReference type="PANTHER" id="PTHR30055">
    <property type="entry name" value="HTH-TYPE TRANSCRIPTIONAL REGULATOR RUTR"/>
    <property type="match status" value="1"/>
</dbReference>
<keyword evidence="2 4" id="KW-0238">DNA-binding</keyword>
<sequence length="190" mass="20454">MPRWKPDARERLVAAAIRLFSEQGYDATTVAQIAEAADLTRSTFFRHFGDKRDVLAAGQESLSQLLREGVAAAPDDASPLTAVESGLLRASEAMTPERREMGPRMRAVIAASAELRERDQLKHVGLAAETARALEERGIAPRTAALAAEIGLLAFKNAYATWTDGDGSTSFADELCDELDALRATLPDVG</sequence>
<evidence type="ECO:0000313" key="6">
    <source>
        <dbReference type="EMBL" id="MBK0331342.1"/>
    </source>
</evidence>
<dbReference type="InterPro" id="IPR009057">
    <property type="entry name" value="Homeodomain-like_sf"/>
</dbReference>
<name>A0ABS1BA16_9MICO</name>
<reference evidence="6 7" key="1">
    <citation type="submission" date="2020-12" db="EMBL/GenBank/DDBJ databases">
        <title>Brachybacterium sp. MASK1Z-5, whole genome shotgun sequence.</title>
        <authorList>
            <person name="Tuo L."/>
        </authorList>
    </citation>
    <scope>NUCLEOTIDE SEQUENCE [LARGE SCALE GENOMIC DNA]</scope>
    <source>
        <strain evidence="6 7">MASK1Z-5</strain>
    </source>
</reference>
<evidence type="ECO:0000256" key="1">
    <source>
        <dbReference type="ARBA" id="ARBA00023015"/>
    </source>
</evidence>
<evidence type="ECO:0000256" key="3">
    <source>
        <dbReference type="ARBA" id="ARBA00023163"/>
    </source>
</evidence>
<keyword evidence="3" id="KW-0804">Transcription</keyword>
<protein>
    <submittedName>
        <fullName evidence="6">TetR family transcriptional regulator</fullName>
    </submittedName>
</protein>
<dbReference type="PRINTS" id="PR00455">
    <property type="entry name" value="HTHTETR"/>
</dbReference>
<evidence type="ECO:0000256" key="2">
    <source>
        <dbReference type="ARBA" id="ARBA00023125"/>
    </source>
</evidence>
<dbReference type="InterPro" id="IPR050109">
    <property type="entry name" value="HTH-type_TetR-like_transc_reg"/>
</dbReference>
<dbReference type="Proteomes" id="UP000612352">
    <property type="component" value="Unassembled WGS sequence"/>
</dbReference>
<dbReference type="InterPro" id="IPR001647">
    <property type="entry name" value="HTH_TetR"/>
</dbReference>
<dbReference type="Pfam" id="PF00440">
    <property type="entry name" value="TetR_N"/>
    <property type="match status" value="1"/>
</dbReference>
<gene>
    <name evidence="6" type="ORF">I8D64_07995</name>
</gene>
<dbReference type="PROSITE" id="PS50977">
    <property type="entry name" value="HTH_TETR_2"/>
    <property type="match status" value="1"/>
</dbReference>
<organism evidence="6 7">
    <name type="scientific">Brachybacterium halotolerans</name>
    <dbReference type="NCBI Taxonomy" id="2795215"/>
    <lineage>
        <taxon>Bacteria</taxon>
        <taxon>Bacillati</taxon>
        <taxon>Actinomycetota</taxon>
        <taxon>Actinomycetes</taxon>
        <taxon>Micrococcales</taxon>
        <taxon>Dermabacteraceae</taxon>
        <taxon>Brachybacterium</taxon>
    </lineage>
</organism>
<dbReference type="Gene3D" id="1.10.357.10">
    <property type="entry name" value="Tetracycline Repressor, domain 2"/>
    <property type="match status" value="1"/>
</dbReference>
<accession>A0ABS1BA16</accession>
<dbReference type="PANTHER" id="PTHR30055:SF238">
    <property type="entry name" value="MYCOFACTOCIN BIOSYNTHESIS TRANSCRIPTIONAL REGULATOR MFTR-RELATED"/>
    <property type="match status" value="1"/>
</dbReference>
<dbReference type="EMBL" id="JAEDAJ010000003">
    <property type="protein sequence ID" value="MBK0331342.1"/>
    <property type="molecule type" value="Genomic_DNA"/>
</dbReference>